<sequence length="146" mass="17190">MSDNSDSDYENAVFYPVLLPHPIREDVFPDRENELVVHQRPLMVCNQPSGRGPNYVQDHQWHVGVVSHYSLRLKRERDVLRRTLRTEDLNDVAAYLALQGPARDLRTTQWVYEYSSNSEPRRNATDLKFRTRRFLSRSSARSLFDL</sequence>
<protein>
    <submittedName>
        <fullName evidence="1">Uncharacterized protein</fullName>
    </submittedName>
</protein>
<accession>A0AAV4X5S6</accession>
<keyword evidence="2" id="KW-1185">Reference proteome</keyword>
<organism evidence="1 2">
    <name type="scientific">Caerostris darwini</name>
    <dbReference type="NCBI Taxonomy" id="1538125"/>
    <lineage>
        <taxon>Eukaryota</taxon>
        <taxon>Metazoa</taxon>
        <taxon>Ecdysozoa</taxon>
        <taxon>Arthropoda</taxon>
        <taxon>Chelicerata</taxon>
        <taxon>Arachnida</taxon>
        <taxon>Araneae</taxon>
        <taxon>Araneomorphae</taxon>
        <taxon>Entelegynae</taxon>
        <taxon>Araneoidea</taxon>
        <taxon>Araneidae</taxon>
        <taxon>Caerostris</taxon>
    </lineage>
</organism>
<name>A0AAV4X5S6_9ARAC</name>
<dbReference type="EMBL" id="BPLQ01015586">
    <property type="protein sequence ID" value="GIY89149.1"/>
    <property type="molecule type" value="Genomic_DNA"/>
</dbReference>
<dbReference type="Proteomes" id="UP001054837">
    <property type="component" value="Unassembled WGS sequence"/>
</dbReference>
<dbReference type="AlphaFoldDB" id="A0AAV4X5S6"/>
<reference evidence="1 2" key="1">
    <citation type="submission" date="2021-06" db="EMBL/GenBank/DDBJ databases">
        <title>Caerostris darwini draft genome.</title>
        <authorList>
            <person name="Kono N."/>
            <person name="Arakawa K."/>
        </authorList>
    </citation>
    <scope>NUCLEOTIDE SEQUENCE [LARGE SCALE GENOMIC DNA]</scope>
</reference>
<evidence type="ECO:0000313" key="1">
    <source>
        <dbReference type="EMBL" id="GIY89149.1"/>
    </source>
</evidence>
<gene>
    <name evidence="1" type="ORF">CDAR_614101</name>
</gene>
<comment type="caution">
    <text evidence="1">The sequence shown here is derived from an EMBL/GenBank/DDBJ whole genome shotgun (WGS) entry which is preliminary data.</text>
</comment>
<proteinExistence type="predicted"/>
<evidence type="ECO:0000313" key="2">
    <source>
        <dbReference type="Proteomes" id="UP001054837"/>
    </source>
</evidence>